<dbReference type="InterPro" id="IPR003661">
    <property type="entry name" value="HisK_dim/P_dom"/>
</dbReference>
<dbReference type="AlphaFoldDB" id="A0A6N2SBZ6"/>
<dbReference type="EMBL" id="CACRSY010000008">
    <property type="protein sequence ID" value="VYS90484.1"/>
    <property type="molecule type" value="Genomic_DNA"/>
</dbReference>
<evidence type="ECO:0000256" key="6">
    <source>
        <dbReference type="ARBA" id="ARBA00022679"/>
    </source>
</evidence>
<dbReference type="SUPFAM" id="SSF47384">
    <property type="entry name" value="Homodimeric domain of signal transducing histidine kinase"/>
    <property type="match status" value="1"/>
</dbReference>
<evidence type="ECO:0000256" key="8">
    <source>
        <dbReference type="ARBA" id="ARBA00022741"/>
    </source>
</evidence>
<evidence type="ECO:0000256" key="7">
    <source>
        <dbReference type="ARBA" id="ARBA00022692"/>
    </source>
</evidence>
<gene>
    <name evidence="17" type="primary">cssS_2</name>
    <name evidence="17" type="ORF">BHLFYP23_02017</name>
</gene>
<evidence type="ECO:0000256" key="5">
    <source>
        <dbReference type="ARBA" id="ARBA00022553"/>
    </source>
</evidence>
<dbReference type="InterPro" id="IPR003594">
    <property type="entry name" value="HATPase_dom"/>
</dbReference>
<keyword evidence="4" id="KW-1003">Cell membrane</keyword>
<sequence length="390" mass="45666">MEKIRNFSLKKAIVFYVTMSFIVTFFLSVFTVNIAAEIQNNIWWKYTDQEEYFKGLRNESYETLIARPSREEMSKMDWHISETCDFLQTYGILLWSIAGSIVAVGIFYKNKLKKPIEELKEASKLIAKDELEFHITYENQDEMGMLCQEFEKMRSQLEENNKVLWRMIEDEKALRAAIAHDIRSPLAVLKGYQEMLLEFLLTGEMEKEETEEILLEGMRQIERLNRFIETMRKMTRLEEREPIYQKVELESLGKNLEKEIKILEKETEKQCKIMIKGEIKTAFVDEEMVREVVQNLLSNAFRYAKTSVEVIISAELSKLVITVEDDGTGFQEDTDKVTQAFYHSNPKDDLKHFGMGMYISRVFCERHGGGLYIEQNRGEGAKVKAVFKEG</sequence>
<proteinExistence type="predicted"/>
<dbReference type="SUPFAM" id="SSF55874">
    <property type="entry name" value="ATPase domain of HSP90 chaperone/DNA topoisomerase II/histidine kinase"/>
    <property type="match status" value="1"/>
</dbReference>
<dbReference type="InterPro" id="IPR050398">
    <property type="entry name" value="HssS/ArlS-like"/>
</dbReference>
<evidence type="ECO:0000256" key="11">
    <source>
        <dbReference type="ARBA" id="ARBA00022989"/>
    </source>
</evidence>
<dbReference type="EC" id="2.7.13.3" evidence="3"/>
<comment type="subcellular location">
    <subcellularLocation>
        <location evidence="2">Cell membrane</location>
        <topology evidence="2">Multi-pass membrane protein</topology>
    </subcellularLocation>
</comment>
<evidence type="ECO:0000256" key="1">
    <source>
        <dbReference type="ARBA" id="ARBA00000085"/>
    </source>
</evidence>
<keyword evidence="6 17" id="KW-0808">Transferase</keyword>
<evidence type="ECO:0000256" key="14">
    <source>
        <dbReference type="SAM" id="Phobius"/>
    </source>
</evidence>
<dbReference type="RefSeq" id="WP_022239634.1">
    <property type="nucleotide sequence ID" value="NZ_CACRSY010000008.1"/>
</dbReference>
<feature type="transmembrane region" description="Helical" evidence="14">
    <location>
        <begin position="12"/>
        <end position="36"/>
    </location>
</feature>
<dbReference type="InterPro" id="IPR003660">
    <property type="entry name" value="HAMP_dom"/>
</dbReference>
<keyword evidence="9 17" id="KW-0418">Kinase</keyword>
<organism evidence="17">
    <name type="scientific">Blautia hansenii</name>
    <name type="common">Ruminococcus hansenii</name>
    <dbReference type="NCBI Taxonomy" id="1322"/>
    <lineage>
        <taxon>Bacteria</taxon>
        <taxon>Bacillati</taxon>
        <taxon>Bacillota</taxon>
        <taxon>Clostridia</taxon>
        <taxon>Lachnospirales</taxon>
        <taxon>Lachnospiraceae</taxon>
        <taxon>Blautia</taxon>
    </lineage>
</organism>
<dbReference type="CDD" id="cd06225">
    <property type="entry name" value="HAMP"/>
    <property type="match status" value="1"/>
</dbReference>
<dbReference type="InterPro" id="IPR036890">
    <property type="entry name" value="HATPase_C_sf"/>
</dbReference>
<keyword evidence="11 14" id="KW-1133">Transmembrane helix</keyword>
<feature type="transmembrane region" description="Helical" evidence="14">
    <location>
        <begin position="86"/>
        <end position="108"/>
    </location>
</feature>
<dbReference type="PANTHER" id="PTHR45528">
    <property type="entry name" value="SENSOR HISTIDINE KINASE CPXA"/>
    <property type="match status" value="1"/>
</dbReference>
<dbReference type="Pfam" id="PF00512">
    <property type="entry name" value="HisKA"/>
    <property type="match status" value="1"/>
</dbReference>
<feature type="domain" description="Histidine kinase" evidence="15">
    <location>
        <begin position="177"/>
        <end position="390"/>
    </location>
</feature>
<dbReference type="GO" id="GO:0005524">
    <property type="term" value="F:ATP binding"/>
    <property type="evidence" value="ECO:0007669"/>
    <property type="project" value="UniProtKB-KW"/>
</dbReference>
<evidence type="ECO:0000256" key="12">
    <source>
        <dbReference type="ARBA" id="ARBA00023012"/>
    </source>
</evidence>
<dbReference type="PROSITE" id="PS50109">
    <property type="entry name" value="HIS_KIN"/>
    <property type="match status" value="1"/>
</dbReference>
<dbReference type="SMART" id="SM00304">
    <property type="entry name" value="HAMP"/>
    <property type="match status" value="1"/>
</dbReference>
<feature type="domain" description="HAMP" evidence="16">
    <location>
        <begin position="110"/>
        <end position="162"/>
    </location>
</feature>
<dbReference type="SUPFAM" id="SSF158472">
    <property type="entry name" value="HAMP domain-like"/>
    <property type="match status" value="1"/>
</dbReference>
<keyword evidence="7 14" id="KW-0812">Transmembrane</keyword>
<keyword evidence="5" id="KW-0597">Phosphoprotein</keyword>
<keyword evidence="8" id="KW-0547">Nucleotide-binding</keyword>
<dbReference type="GO" id="GO:0000155">
    <property type="term" value="F:phosphorelay sensor kinase activity"/>
    <property type="evidence" value="ECO:0007669"/>
    <property type="project" value="InterPro"/>
</dbReference>
<evidence type="ECO:0000256" key="3">
    <source>
        <dbReference type="ARBA" id="ARBA00012438"/>
    </source>
</evidence>
<dbReference type="CDD" id="cd00082">
    <property type="entry name" value="HisKA"/>
    <property type="match status" value="1"/>
</dbReference>
<keyword evidence="13 14" id="KW-0472">Membrane</keyword>
<dbReference type="Pfam" id="PF00672">
    <property type="entry name" value="HAMP"/>
    <property type="match status" value="1"/>
</dbReference>
<name>A0A6N2SBZ6_BLAHA</name>
<evidence type="ECO:0000256" key="9">
    <source>
        <dbReference type="ARBA" id="ARBA00022777"/>
    </source>
</evidence>
<evidence type="ECO:0000259" key="15">
    <source>
        <dbReference type="PROSITE" id="PS50109"/>
    </source>
</evidence>
<dbReference type="InterPro" id="IPR005467">
    <property type="entry name" value="His_kinase_dom"/>
</dbReference>
<evidence type="ECO:0000256" key="2">
    <source>
        <dbReference type="ARBA" id="ARBA00004651"/>
    </source>
</evidence>
<reference evidence="17" key="1">
    <citation type="submission" date="2019-11" db="EMBL/GenBank/DDBJ databases">
        <authorList>
            <person name="Feng L."/>
        </authorList>
    </citation>
    <scope>NUCLEOTIDE SEQUENCE</scope>
    <source>
        <strain evidence="17">BhanseniiLFYP23</strain>
    </source>
</reference>
<evidence type="ECO:0000256" key="13">
    <source>
        <dbReference type="ARBA" id="ARBA00023136"/>
    </source>
</evidence>
<dbReference type="Gene3D" id="3.30.565.10">
    <property type="entry name" value="Histidine kinase-like ATPase, C-terminal domain"/>
    <property type="match status" value="1"/>
</dbReference>
<dbReference type="PANTHER" id="PTHR45528:SF1">
    <property type="entry name" value="SENSOR HISTIDINE KINASE CPXA"/>
    <property type="match status" value="1"/>
</dbReference>
<dbReference type="Gene3D" id="1.10.287.130">
    <property type="match status" value="1"/>
</dbReference>
<evidence type="ECO:0000259" key="16">
    <source>
        <dbReference type="PROSITE" id="PS50885"/>
    </source>
</evidence>
<keyword evidence="10" id="KW-0067">ATP-binding</keyword>
<evidence type="ECO:0000256" key="10">
    <source>
        <dbReference type="ARBA" id="ARBA00022840"/>
    </source>
</evidence>
<dbReference type="PROSITE" id="PS50885">
    <property type="entry name" value="HAMP"/>
    <property type="match status" value="1"/>
</dbReference>
<dbReference type="SMART" id="SM00387">
    <property type="entry name" value="HATPase_c"/>
    <property type="match status" value="1"/>
</dbReference>
<accession>A0A6N2SBZ6</accession>
<dbReference type="Gene3D" id="6.10.340.10">
    <property type="match status" value="1"/>
</dbReference>
<evidence type="ECO:0000313" key="17">
    <source>
        <dbReference type="EMBL" id="VYS90484.1"/>
    </source>
</evidence>
<dbReference type="SMART" id="SM00388">
    <property type="entry name" value="HisKA"/>
    <property type="match status" value="1"/>
</dbReference>
<keyword evidence="12" id="KW-0902">Two-component regulatory system</keyword>
<dbReference type="GO" id="GO:0005886">
    <property type="term" value="C:plasma membrane"/>
    <property type="evidence" value="ECO:0007669"/>
    <property type="project" value="UniProtKB-SubCell"/>
</dbReference>
<evidence type="ECO:0000256" key="4">
    <source>
        <dbReference type="ARBA" id="ARBA00022475"/>
    </source>
</evidence>
<comment type="catalytic activity">
    <reaction evidence="1">
        <text>ATP + protein L-histidine = ADP + protein N-phospho-L-histidine.</text>
        <dbReference type="EC" id="2.7.13.3"/>
    </reaction>
</comment>
<protein>
    <recommendedName>
        <fullName evidence="3">histidine kinase</fullName>
        <ecNumber evidence="3">2.7.13.3</ecNumber>
    </recommendedName>
</protein>
<dbReference type="Pfam" id="PF02518">
    <property type="entry name" value="HATPase_c"/>
    <property type="match status" value="1"/>
</dbReference>
<dbReference type="InterPro" id="IPR036097">
    <property type="entry name" value="HisK_dim/P_sf"/>
</dbReference>